<organism evidence="3 4">
    <name type="scientific">Selenomonas ruminantium subsp. lactilytica (strain NBRC 103574 / TAM6421)</name>
    <dbReference type="NCBI Taxonomy" id="927704"/>
    <lineage>
        <taxon>Bacteria</taxon>
        <taxon>Bacillati</taxon>
        <taxon>Bacillota</taxon>
        <taxon>Negativicutes</taxon>
        <taxon>Selenomonadales</taxon>
        <taxon>Selenomonadaceae</taxon>
        <taxon>Selenomonas</taxon>
    </lineage>
</organism>
<reference evidence="3 4" key="1">
    <citation type="submission" date="2011-10" db="EMBL/GenBank/DDBJ databases">
        <title>Whole genome sequence of Selenomonas ruminantium subsp. lactilytica TAM6421.</title>
        <authorList>
            <person name="Oguchi A."/>
            <person name="Ankai A."/>
            <person name="Kaneko J."/>
            <person name="Yamada-Narita S."/>
            <person name="Fukui S."/>
            <person name="Takahashi M."/>
            <person name="Onodera T."/>
            <person name="Kojima S."/>
            <person name="Fushimi T."/>
            <person name="Abe N."/>
            <person name="Kamio Y."/>
            <person name="Yamazaki S."/>
            <person name="Fujita N."/>
        </authorList>
    </citation>
    <scope>NUCLEOTIDE SEQUENCE [LARGE SCALE GENOMIC DNA]</scope>
    <source>
        <strain evidence="4">NBRC 103574 / TAM6421</strain>
        <plasmid evidence="3 4">pSRC4</plasmid>
    </source>
</reference>
<dbReference type="PATRIC" id="fig|927704.6.peg.3442"/>
<sequence>MAWVKTKKMELTKRPMEKKTQSLSVISFSSMQDASNPDVLPFEAVLGYVDTPTDATPCGGYSGYKTTLSSENIDLDSLVGSGVNVCWSYWPEDNMTRHNPRFKVGVIDAAELDGTAIKAKGHLWKSDFPDVCEVVENAKDSLGFSVEVYSDGIKIDHSEKNATCLGVHFTGASILYKSKAAFQKTKIMCSIMGNEKEIDEVNEEVQKALDEQNKAFEEKFGALNETVGKLTAAVEKLSAKPEEKEPEQKDEPQAMDFSAMTDAIKSAIADGFKAQNFGVQEKAPEGRKTEQNPGTEKQLDNHEKTAMELSAEVQKDDSLTPAQKWSKQLSIWNEHRDEFESK</sequence>
<feature type="coiled-coil region" evidence="1">
    <location>
        <begin position="191"/>
        <end position="218"/>
    </location>
</feature>
<evidence type="ECO:0000256" key="2">
    <source>
        <dbReference type="SAM" id="MobiDB-lite"/>
    </source>
</evidence>
<dbReference type="AlphaFoldDB" id="I0GV91"/>
<evidence type="ECO:0000256" key="1">
    <source>
        <dbReference type="SAM" id="Coils"/>
    </source>
</evidence>
<proteinExistence type="predicted"/>
<evidence type="ECO:0000313" key="3">
    <source>
        <dbReference type="EMBL" id="BAL84678.1"/>
    </source>
</evidence>
<feature type="region of interest" description="Disordered" evidence="2">
    <location>
        <begin position="279"/>
        <end position="302"/>
    </location>
</feature>
<dbReference type="HOGENOM" id="CLU_794192_0_0_9"/>
<accession>I0GV91</accession>
<evidence type="ECO:0000313" key="4">
    <source>
        <dbReference type="Proteomes" id="UP000007887"/>
    </source>
</evidence>
<keyword evidence="3" id="KW-0614">Plasmid</keyword>
<name>I0GV91_SELRL</name>
<protein>
    <submittedName>
        <fullName evidence="3">Uncharacterized protein</fullName>
    </submittedName>
</protein>
<dbReference type="KEGG" id="sri:SELR_pSRC400270"/>
<dbReference type="Proteomes" id="UP000007887">
    <property type="component" value="Plasmid pSRC4"/>
</dbReference>
<dbReference type="EMBL" id="AP012294">
    <property type="protein sequence ID" value="BAL84678.1"/>
    <property type="molecule type" value="Genomic_DNA"/>
</dbReference>
<gene>
    <name evidence="3" type="ordered locus">SELR_pSRC400270</name>
</gene>
<keyword evidence="1" id="KW-0175">Coiled coil</keyword>
<geneLocation type="plasmid" evidence="3 4">
    <name>pSRC4</name>
</geneLocation>